<keyword evidence="4" id="KW-1185">Reference proteome</keyword>
<feature type="transmembrane region" description="Helical" evidence="1">
    <location>
        <begin position="71"/>
        <end position="89"/>
    </location>
</feature>
<dbReference type="InterPro" id="IPR024163">
    <property type="entry name" value="Aerotolerance_reg_N"/>
</dbReference>
<dbReference type="STRING" id="1387353.BSF38_04866"/>
<name>A0A1U7CWI0_9BACT</name>
<dbReference type="Pfam" id="PF13519">
    <property type="entry name" value="VWA_2"/>
    <property type="match status" value="1"/>
</dbReference>
<dbReference type="SUPFAM" id="SSF53300">
    <property type="entry name" value="vWA-like"/>
    <property type="match status" value="1"/>
</dbReference>
<dbReference type="InterPro" id="IPR002035">
    <property type="entry name" value="VWF_A"/>
</dbReference>
<feature type="domain" description="VWFA" evidence="2">
    <location>
        <begin position="101"/>
        <end position="217"/>
    </location>
</feature>
<protein>
    <recommendedName>
        <fullName evidence="2">VWFA domain-containing protein</fullName>
    </recommendedName>
</protein>
<feature type="transmembrane region" description="Helical" evidence="1">
    <location>
        <begin position="672"/>
        <end position="691"/>
    </location>
</feature>
<dbReference type="Gene3D" id="3.40.50.410">
    <property type="entry name" value="von Willebrand factor, type A domain"/>
    <property type="match status" value="1"/>
</dbReference>
<dbReference type="AlphaFoldDB" id="A0A1U7CWI0"/>
<dbReference type="PROSITE" id="PS50234">
    <property type="entry name" value="VWFA"/>
    <property type="match status" value="1"/>
</dbReference>
<evidence type="ECO:0000313" key="3">
    <source>
        <dbReference type="EMBL" id="APW63302.1"/>
    </source>
</evidence>
<keyword evidence="1" id="KW-1133">Transmembrane helix</keyword>
<reference evidence="4" key="1">
    <citation type="submission" date="2016-12" db="EMBL/GenBank/DDBJ databases">
        <title>Comparative genomics of four Isosphaeraceae planctomycetes: a common pool of plasmids and glycoside hydrolase genes.</title>
        <authorList>
            <person name="Ivanova A."/>
        </authorList>
    </citation>
    <scope>NUCLEOTIDE SEQUENCE [LARGE SCALE GENOMIC DNA]</scope>
    <source>
        <strain evidence="4">PX4</strain>
    </source>
</reference>
<dbReference type="EMBL" id="CP019082">
    <property type="protein sequence ID" value="APW63302.1"/>
    <property type="molecule type" value="Genomic_DNA"/>
</dbReference>
<dbReference type="SMART" id="SM00327">
    <property type="entry name" value="VWA"/>
    <property type="match status" value="1"/>
</dbReference>
<dbReference type="Proteomes" id="UP000186309">
    <property type="component" value="Chromosome"/>
</dbReference>
<proteinExistence type="predicted"/>
<evidence type="ECO:0000256" key="1">
    <source>
        <dbReference type="SAM" id="Phobius"/>
    </source>
</evidence>
<dbReference type="PANTHER" id="PTHR37464:SF1">
    <property type="entry name" value="BLL2463 PROTEIN"/>
    <property type="match status" value="1"/>
</dbReference>
<sequence length="697" mass="76179">MPWDFVKSLEFSSPLGPLRWLALAAVPLGIVALYFLKLRRRPVQVASTLLWRKSLEDLHVNSLFQRLRRNLLLFLQLLIIALAMLALAGPRMKGTGGQAQRYVLMIDDSASMSATDVAPSRLEKAREEARKIVRNMGGDDLAMVVSFADSARVVSNYTSDKRLLLSRIDAIQPTQSSTSLREALQVASGLANPSKQFGEGVVATAQITPKLFIYTDGGFPDVEGFSLGNLEPEVVVIGPPPPPYVRPGEGSSPADARNPSDNVAIVALQGRTSDDKPDVYQLFGRVHNFRPEPVKTEAQLFRHQTDKPGDEGSLVDAVALEIPARTDQSFKFDIPETQLAAFEVRLPIDDALAVDNRAFAVVGNARKAQVLAVSAGDRYLVDAFNTPTAVDQADVLVVTPDEAKGEAVARDIKGGRYDLVIYDGWRPETPPEANALYFGVFPPGAAYDKARDVENPVILDWNISHPLMQYIRDLALVYVAKARIVEPPSGATTLIESNLGPLAFAVPREGFTDTVVTFPLLDGPNPNTTWFRYISFPLFLFNGVEAMGNVRGGDGELTTSPGKPIALRAETAEKTIQVTSADGSKTETVERNPQGTFVYNEAATTGFYQARWGKDGLLPFAVNLFDFRESDLAPRGLVPAGAPEGQVESYKIKIGYSPVAGVQTLPVTKLDWWKYLAAAGLAVLLIEWYIYNKRVYI</sequence>
<evidence type="ECO:0000313" key="4">
    <source>
        <dbReference type="Proteomes" id="UP000186309"/>
    </source>
</evidence>
<dbReference type="RefSeq" id="WP_076349667.1">
    <property type="nucleotide sequence ID" value="NZ_CP019082.1"/>
</dbReference>
<dbReference type="InterPro" id="IPR036465">
    <property type="entry name" value="vWFA_dom_sf"/>
</dbReference>
<dbReference type="OrthoDB" id="5289914at2"/>
<feature type="transmembrane region" description="Helical" evidence="1">
    <location>
        <begin position="20"/>
        <end position="36"/>
    </location>
</feature>
<keyword evidence="1" id="KW-0472">Membrane</keyword>
<keyword evidence="1" id="KW-0812">Transmembrane</keyword>
<dbReference type="PANTHER" id="PTHR37464">
    <property type="entry name" value="BLL2463 PROTEIN"/>
    <property type="match status" value="1"/>
</dbReference>
<dbReference type="Pfam" id="PF07584">
    <property type="entry name" value="BatA"/>
    <property type="match status" value="1"/>
</dbReference>
<accession>A0A1U7CWI0</accession>
<dbReference type="KEGG" id="pbor:BSF38_04866"/>
<gene>
    <name evidence="3" type="ORF">BSF38_04866</name>
</gene>
<organism evidence="3 4">
    <name type="scientific">Paludisphaera borealis</name>
    <dbReference type="NCBI Taxonomy" id="1387353"/>
    <lineage>
        <taxon>Bacteria</taxon>
        <taxon>Pseudomonadati</taxon>
        <taxon>Planctomycetota</taxon>
        <taxon>Planctomycetia</taxon>
        <taxon>Isosphaerales</taxon>
        <taxon>Isosphaeraceae</taxon>
        <taxon>Paludisphaera</taxon>
    </lineage>
</organism>
<evidence type="ECO:0000259" key="2">
    <source>
        <dbReference type="PROSITE" id="PS50234"/>
    </source>
</evidence>